<evidence type="ECO:0000256" key="5">
    <source>
        <dbReference type="ARBA" id="ARBA00022692"/>
    </source>
</evidence>
<feature type="transmembrane region" description="Helical" evidence="8">
    <location>
        <begin position="165"/>
        <end position="190"/>
    </location>
</feature>
<evidence type="ECO:0000256" key="4">
    <source>
        <dbReference type="ARBA" id="ARBA00022475"/>
    </source>
</evidence>
<dbReference type="STRING" id="36844.SAMN04488501_106118"/>
<feature type="transmembrane region" description="Helical" evidence="8">
    <location>
        <begin position="294"/>
        <end position="313"/>
    </location>
</feature>
<sequence>MDDKMKKNLFWGITYLGLLALLIIYFTPIMQGVGKVLILFKTFFIGLSIAFILNKPCMNIEKLLNKGIFKNRKSSFSRGIAITITYILFILIATMLISFVIPQLIISVQVLLNNIGVYTDNLQMYITEITDFLGVDKVKISTIATIIPQYVNELGSSITVMLSQVISITTSILSFVSNLLISIVFSIYFLSGKESLLRQSEKFFSTYLPEKIFRKASYVYYIVIDTFNKYVIGQLIEAVIIGALCTVGMLIFRFEYPLLIGVLIGITALVPVVGAYIGGFISFILLLMINPTMAFWFILFLIVVQQFEGNIIYPRVVGSSLGLPSIWILLSITIGGGLAGPIGILLGIPIATVVYILLKNDIKNRAC</sequence>
<name>A0A0L6Z903_9CLOT</name>
<comment type="subcellular location">
    <subcellularLocation>
        <location evidence="1">Cell membrane</location>
        <topology evidence="1">Multi-pass membrane protein</topology>
    </subcellularLocation>
</comment>
<evidence type="ECO:0000313" key="10">
    <source>
        <dbReference type="Proteomes" id="UP000037043"/>
    </source>
</evidence>
<feature type="transmembrane region" description="Helical" evidence="8">
    <location>
        <begin position="325"/>
        <end position="358"/>
    </location>
</feature>
<evidence type="ECO:0000256" key="7">
    <source>
        <dbReference type="ARBA" id="ARBA00023136"/>
    </source>
</evidence>
<evidence type="ECO:0000313" key="9">
    <source>
        <dbReference type="EMBL" id="KOA19253.1"/>
    </source>
</evidence>
<keyword evidence="7 8" id="KW-0472">Membrane</keyword>
<keyword evidence="5 8" id="KW-0812">Transmembrane</keyword>
<feature type="transmembrane region" description="Helical" evidence="8">
    <location>
        <begin position="36"/>
        <end position="54"/>
    </location>
</feature>
<dbReference type="AlphaFoldDB" id="A0A0L6Z903"/>
<reference evidence="10" key="1">
    <citation type="submission" date="2015-08" db="EMBL/GenBank/DDBJ databases">
        <title>Genome sequence of the strict anaerobe Clostridium homopropionicum LuHBu1 (DSM 5847T).</title>
        <authorList>
            <person name="Poehlein A."/>
            <person name="Beck M."/>
            <person name="Schiel-Bengelsdorf B."/>
            <person name="Bengelsdorf F.R."/>
            <person name="Daniel R."/>
            <person name="Duerre P."/>
        </authorList>
    </citation>
    <scope>NUCLEOTIDE SEQUENCE [LARGE SCALE GENOMIC DNA]</scope>
    <source>
        <strain evidence="10">DSM 5847</strain>
    </source>
</reference>
<dbReference type="PANTHER" id="PTHR21716:SF53">
    <property type="entry name" value="PERMEASE PERM-RELATED"/>
    <property type="match status" value="1"/>
</dbReference>
<dbReference type="InterPro" id="IPR002549">
    <property type="entry name" value="AI-2E-like"/>
</dbReference>
<evidence type="ECO:0000256" key="2">
    <source>
        <dbReference type="ARBA" id="ARBA00009773"/>
    </source>
</evidence>
<dbReference type="GO" id="GO:0005886">
    <property type="term" value="C:plasma membrane"/>
    <property type="evidence" value="ECO:0007669"/>
    <property type="project" value="UniProtKB-SubCell"/>
</dbReference>
<dbReference type="RefSeq" id="WP_052221870.1">
    <property type="nucleotide sequence ID" value="NZ_LHUR01000027.1"/>
</dbReference>
<evidence type="ECO:0000256" key="1">
    <source>
        <dbReference type="ARBA" id="ARBA00004651"/>
    </source>
</evidence>
<proteinExistence type="inferred from homology"/>
<gene>
    <name evidence="9" type="ORF">CLHOM_23590</name>
</gene>
<dbReference type="Pfam" id="PF01594">
    <property type="entry name" value="AI-2E_transport"/>
    <property type="match status" value="1"/>
</dbReference>
<keyword evidence="4" id="KW-1003">Cell membrane</keyword>
<feature type="transmembrane region" description="Helical" evidence="8">
    <location>
        <begin position="230"/>
        <end position="252"/>
    </location>
</feature>
<dbReference type="GO" id="GO:0055085">
    <property type="term" value="P:transmembrane transport"/>
    <property type="evidence" value="ECO:0007669"/>
    <property type="project" value="TreeGrafter"/>
</dbReference>
<dbReference type="Proteomes" id="UP000037043">
    <property type="component" value="Unassembled WGS sequence"/>
</dbReference>
<keyword evidence="6 8" id="KW-1133">Transmembrane helix</keyword>
<comment type="similarity">
    <text evidence="2">Belongs to the autoinducer-2 exporter (AI-2E) (TC 2.A.86) family.</text>
</comment>
<feature type="transmembrane region" description="Helical" evidence="8">
    <location>
        <begin position="75"/>
        <end position="101"/>
    </location>
</feature>
<keyword evidence="3" id="KW-0813">Transport</keyword>
<dbReference type="PATRIC" id="fig|1121318.3.peg.2373"/>
<evidence type="ECO:0000256" key="6">
    <source>
        <dbReference type="ARBA" id="ARBA00022989"/>
    </source>
</evidence>
<protein>
    <submittedName>
        <fullName evidence="9">Pheromone autoinducer 2 transporter</fullName>
    </submittedName>
</protein>
<feature type="transmembrane region" description="Helical" evidence="8">
    <location>
        <begin position="9"/>
        <end position="30"/>
    </location>
</feature>
<comment type="caution">
    <text evidence="9">The sequence shown here is derived from an EMBL/GenBank/DDBJ whole genome shotgun (WGS) entry which is preliminary data.</text>
</comment>
<evidence type="ECO:0000256" key="8">
    <source>
        <dbReference type="SAM" id="Phobius"/>
    </source>
</evidence>
<keyword evidence="10" id="KW-1185">Reference proteome</keyword>
<feature type="transmembrane region" description="Helical" evidence="8">
    <location>
        <begin position="258"/>
        <end position="287"/>
    </location>
</feature>
<organism evidence="9 10">
    <name type="scientific">Clostridium homopropionicum DSM 5847</name>
    <dbReference type="NCBI Taxonomy" id="1121318"/>
    <lineage>
        <taxon>Bacteria</taxon>
        <taxon>Bacillati</taxon>
        <taxon>Bacillota</taxon>
        <taxon>Clostridia</taxon>
        <taxon>Eubacteriales</taxon>
        <taxon>Clostridiaceae</taxon>
        <taxon>Clostridium</taxon>
    </lineage>
</organism>
<accession>A0A0L6Z903</accession>
<evidence type="ECO:0000256" key="3">
    <source>
        <dbReference type="ARBA" id="ARBA00022448"/>
    </source>
</evidence>
<dbReference type="EMBL" id="LHUR01000027">
    <property type="protein sequence ID" value="KOA19253.1"/>
    <property type="molecule type" value="Genomic_DNA"/>
</dbReference>
<dbReference type="PANTHER" id="PTHR21716">
    <property type="entry name" value="TRANSMEMBRANE PROTEIN"/>
    <property type="match status" value="1"/>
</dbReference>